<name>A0A834CQ58_ORYME</name>
<feature type="region of interest" description="Disordered" evidence="1">
    <location>
        <begin position="168"/>
        <end position="202"/>
    </location>
</feature>
<feature type="region of interest" description="Disordered" evidence="1">
    <location>
        <begin position="1"/>
        <end position="109"/>
    </location>
</feature>
<evidence type="ECO:0000313" key="3">
    <source>
        <dbReference type="Proteomes" id="UP000646548"/>
    </source>
</evidence>
<organism evidence="2 3">
    <name type="scientific">Oryzias melastigma</name>
    <name type="common">Marine medaka</name>
    <dbReference type="NCBI Taxonomy" id="30732"/>
    <lineage>
        <taxon>Eukaryota</taxon>
        <taxon>Metazoa</taxon>
        <taxon>Chordata</taxon>
        <taxon>Craniata</taxon>
        <taxon>Vertebrata</taxon>
        <taxon>Euteleostomi</taxon>
        <taxon>Actinopterygii</taxon>
        <taxon>Neopterygii</taxon>
        <taxon>Teleostei</taxon>
        <taxon>Neoteleostei</taxon>
        <taxon>Acanthomorphata</taxon>
        <taxon>Ovalentaria</taxon>
        <taxon>Atherinomorphae</taxon>
        <taxon>Beloniformes</taxon>
        <taxon>Adrianichthyidae</taxon>
        <taxon>Oryziinae</taxon>
        <taxon>Oryzias</taxon>
    </lineage>
</organism>
<accession>A0A834CQ58</accession>
<dbReference type="Proteomes" id="UP000646548">
    <property type="component" value="Unassembled WGS sequence"/>
</dbReference>
<feature type="compositionally biased region" description="Gly residues" evidence="1">
    <location>
        <begin position="64"/>
        <end position="73"/>
    </location>
</feature>
<comment type="caution">
    <text evidence="2">The sequence shown here is derived from an EMBL/GenBank/DDBJ whole genome shotgun (WGS) entry which is preliminary data.</text>
</comment>
<sequence length="472" mass="52522">MGGALLQERWRLQGEAGSVRKEEEEEKEEEQQEEQEEQEEEEEEKEEEQEEEEEEEEEQEEEGGGAGGGGGGGGERRRRRKSSRWSSMRSSRRSRTSSRSSRRRSRKRRSLTPLWTALTGWPLCCSENPAKQSMLLRMLGRLLWMSVSRMGIRRNSSSLACWESGGVARRQSSGPLGLKKPPKQTTKSVETRSGSEHPGQNFTHVDSAVGLSIEGDGAGADVQLGGGAKRLLSSCRNTWMSFREERRTLTSTEFLWPHPHQCSSACFSPARWSNAHRRGRSMVEGGGAMFDLQEQKVSERRSQELLLLSQTPSLGGDARHKKSDCENRRGMQGVAPGGRPAALRGPLFSELRHSWFAIIQSLWPPLRRNLNFCSPAAALLRGRGFSSSVSPPPDSAADTQKLTQEPEHGVPPETIRGWSHRRADPRLLLMWAELTPINMALPLPVTSEILLQSVGGAYCCSSVTCRRSMGTS</sequence>
<reference evidence="2" key="1">
    <citation type="journal article" name="BMC Genomics">
        <title>Long-read sequencing and de novo genome assembly of marine medaka (Oryzias melastigma).</title>
        <authorList>
            <person name="Liang P."/>
            <person name="Saqib H.S.A."/>
            <person name="Ni X."/>
            <person name="Shen Y."/>
        </authorList>
    </citation>
    <scope>NUCLEOTIDE SEQUENCE</scope>
    <source>
        <strain evidence="2">Bigg-433</strain>
    </source>
</reference>
<proteinExistence type="predicted"/>
<evidence type="ECO:0000256" key="1">
    <source>
        <dbReference type="SAM" id="MobiDB-lite"/>
    </source>
</evidence>
<evidence type="ECO:0000313" key="2">
    <source>
        <dbReference type="EMBL" id="KAF6733392.1"/>
    </source>
</evidence>
<gene>
    <name evidence="2" type="ORF">FQA47_004134</name>
</gene>
<dbReference type="EMBL" id="WKFB01000159">
    <property type="protein sequence ID" value="KAF6733392.1"/>
    <property type="molecule type" value="Genomic_DNA"/>
</dbReference>
<feature type="compositionally biased region" description="Basic and acidic residues" evidence="1">
    <location>
        <begin position="8"/>
        <end position="22"/>
    </location>
</feature>
<feature type="region of interest" description="Disordered" evidence="1">
    <location>
        <begin position="384"/>
        <end position="417"/>
    </location>
</feature>
<protein>
    <submittedName>
        <fullName evidence="2">Uncharacterized protein</fullName>
    </submittedName>
</protein>
<dbReference type="AlphaFoldDB" id="A0A834CQ58"/>
<feature type="compositionally biased region" description="Acidic residues" evidence="1">
    <location>
        <begin position="23"/>
        <end position="63"/>
    </location>
</feature>
<feature type="compositionally biased region" description="Basic residues" evidence="1">
    <location>
        <begin position="90"/>
        <end position="109"/>
    </location>
</feature>